<keyword evidence="2" id="KW-0813">Transport</keyword>
<feature type="transmembrane region" description="Helical" evidence="6">
    <location>
        <begin position="30"/>
        <end position="51"/>
    </location>
</feature>
<evidence type="ECO:0000256" key="5">
    <source>
        <dbReference type="ARBA" id="ARBA00023136"/>
    </source>
</evidence>
<feature type="transmembrane region" description="Helical" evidence="6">
    <location>
        <begin position="138"/>
        <end position="159"/>
    </location>
</feature>
<proteinExistence type="predicted"/>
<sequence length="222" mass="23927">MNMALAFCMGTDIAGIVSNPIGQPVATRGVLVFLSFAISTQFFNGASILIVSPRLVFTFSRDGVPPFSSVRYKLHSRTRTPMRGAWACAGTALLLGLLALEGPTASIAGLYMSWFIPVTSRSLEGKEWVPGAFSLVRWGRPVAVIAVAWMSFAIVVFAFPSTPDSTVSNMNYTAVVLSGWIAMCLVCYHFPVYGGVHWSSRPRSNINGVSSARIVRGAGQKR</sequence>
<evidence type="ECO:0000256" key="3">
    <source>
        <dbReference type="ARBA" id="ARBA00022692"/>
    </source>
</evidence>
<evidence type="ECO:0000256" key="2">
    <source>
        <dbReference type="ARBA" id="ARBA00022448"/>
    </source>
</evidence>
<dbReference type="OrthoDB" id="4476201at2759"/>
<comment type="subcellular location">
    <subcellularLocation>
        <location evidence="1">Membrane</location>
        <topology evidence="1">Multi-pass membrane protein</topology>
    </subcellularLocation>
</comment>
<evidence type="ECO:0000256" key="1">
    <source>
        <dbReference type="ARBA" id="ARBA00004141"/>
    </source>
</evidence>
<evidence type="ECO:0000313" key="8">
    <source>
        <dbReference type="Proteomes" id="UP000016930"/>
    </source>
</evidence>
<dbReference type="EMBL" id="KB445819">
    <property type="protein sequence ID" value="EMD31435.1"/>
    <property type="molecule type" value="Genomic_DNA"/>
</dbReference>
<feature type="transmembrane region" description="Helical" evidence="6">
    <location>
        <begin position="171"/>
        <end position="191"/>
    </location>
</feature>
<dbReference type="AlphaFoldDB" id="M2QHC0"/>
<dbReference type="STRING" id="914234.M2QHC0"/>
<keyword evidence="5 6" id="KW-0472">Membrane</keyword>
<feature type="transmembrane region" description="Helical" evidence="6">
    <location>
        <begin position="85"/>
        <end position="118"/>
    </location>
</feature>
<keyword evidence="4 6" id="KW-1133">Transmembrane helix</keyword>
<gene>
    <name evidence="7" type="ORF">CERSUDRAFT_109441</name>
</gene>
<name>M2QHC0_CERS8</name>
<dbReference type="Pfam" id="PF13520">
    <property type="entry name" value="AA_permease_2"/>
    <property type="match status" value="1"/>
</dbReference>
<keyword evidence="8" id="KW-1185">Reference proteome</keyword>
<keyword evidence="3 6" id="KW-0812">Transmembrane</keyword>
<reference evidence="7 8" key="1">
    <citation type="journal article" date="2012" name="Proc. Natl. Acad. Sci. U.S.A.">
        <title>Comparative genomics of Ceriporiopsis subvermispora and Phanerochaete chrysosporium provide insight into selective ligninolysis.</title>
        <authorList>
            <person name="Fernandez-Fueyo E."/>
            <person name="Ruiz-Duenas F.J."/>
            <person name="Ferreira P."/>
            <person name="Floudas D."/>
            <person name="Hibbett D.S."/>
            <person name="Canessa P."/>
            <person name="Larrondo L.F."/>
            <person name="James T.Y."/>
            <person name="Seelenfreund D."/>
            <person name="Lobos S."/>
            <person name="Polanco R."/>
            <person name="Tello M."/>
            <person name="Honda Y."/>
            <person name="Watanabe T."/>
            <person name="Watanabe T."/>
            <person name="Ryu J.S."/>
            <person name="Kubicek C.P."/>
            <person name="Schmoll M."/>
            <person name="Gaskell J."/>
            <person name="Hammel K.E."/>
            <person name="St John F.J."/>
            <person name="Vanden Wymelenberg A."/>
            <person name="Sabat G."/>
            <person name="Splinter BonDurant S."/>
            <person name="Syed K."/>
            <person name="Yadav J.S."/>
            <person name="Doddapaneni H."/>
            <person name="Subramanian V."/>
            <person name="Lavin J.L."/>
            <person name="Oguiza J.A."/>
            <person name="Perez G."/>
            <person name="Pisabarro A.G."/>
            <person name="Ramirez L."/>
            <person name="Santoyo F."/>
            <person name="Master E."/>
            <person name="Coutinho P.M."/>
            <person name="Henrissat B."/>
            <person name="Lombard V."/>
            <person name="Magnuson J.K."/>
            <person name="Kuees U."/>
            <person name="Hori C."/>
            <person name="Igarashi K."/>
            <person name="Samejima M."/>
            <person name="Held B.W."/>
            <person name="Barry K.W."/>
            <person name="LaButti K.M."/>
            <person name="Lapidus A."/>
            <person name="Lindquist E.A."/>
            <person name="Lucas S.M."/>
            <person name="Riley R."/>
            <person name="Salamov A.A."/>
            <person name="Hoffmeister D."/>
            <person name="Schwenk D."/>
            <person name="Hadar Y."/>
            <person name="Yarden O."/>
            <person name="de Vries R.P."/>
            <person name="Wiebenga A."/>
            <person name="Stenlid J."/>
            <person name="Eastwood D."/>
            <person name="Grigoriev I.V."/>
            <person name="Berka R.M."/>
            <person name="Blanchette R.A."/>
            <person name="Kersten P."/>
            <person name="Martinez A.T."/>
            <person name="Vicuna R."/>
            <person name="Cullen D."/>
        </authorList>
    </citation>
    <scope>NUCLEOTIDE SEQUENCE [LARGE SCALE GENOMIC DNA]</scope>
    <source>
        <strain evidence="7 8">B</strain>
    </source>
</reference>
<dbReference type="GO" id="GO:0016020">
    <property type="term" value="C:membrane"/>
    <property type="evidence" value="ECO:0007669"/>
    <property type="project" value="UniProtKB-SubCell"/>
</dbReference>
<protein>
    <submittedName>
        <fullName evidence="7">Uncharacterized protein</fullName>
    </submittedName>
</protein>
<evidence type="ECO:0000256" key="6">
    <source>
        <dbReference type="SAM" id="Phobius"/>
    </source>
</evidence>
<organism evidence="7 8">
    <name type="scientific">Ceriporiopsis subvermispora (strain B)</name>
    <name type="common">White-rot fungus</name>
    <name type="synonym">Gelatoporia subvermispora</name>
    <dbReference type="NCBI Taxonomy" id="914234"/>
    <lineage>
        <taxon>Eukaryota</taxon>
        <taxon>Fungi</taxon>
        <taxon>Dikarya</taxon>
        <taxon>Basidiomycota</taxon>
        <taxon>Agaricomycotina</taxon>
        <taxon>Agaricomycetes</taxon>
        <taxon>Polyporales</taxon>
        <taxon>Gelatoporiaceae</taxon>
        <taxon>Gelatoporia</taxon>
    </lineage>
</organism>
<dbReference type="HOGENOM" id="CLU_004495_4_1_1"/>
<accession>M2QHC0</accession>
<evidence type="ECO:0000256" key="4">
    <source>
        <dbReference type="ARBA" id="ARBA00022989"/>
    </source>
</evidence>
<dbReference type="GO" id="GO:0022857">
    <property type="term" value="F:transmembrane transporter activity"/>
    <property type="evidence" value="ECO:0007669"/>
    <property type="project" value="InterPro"/>
</dbReference>
<dbReference type="PANTHER" id="PTHR45649:SF6">
    <property type="entry name" value="GABA-SPECIFIC PERMEASE"/>
    <property type="match status" value="1"/>
</dbReference>
<dbReference type="InterPro" id="IPR002293">
    <property type="entry name" value="AA/rel_permease1"/>
</dbReference>
<dbReference type="Proteomes" id="UP000016930">
    <property type="component" value="Unassembled WGS sequence"/>
</dbReference>
<evidence type="ECO:0000313" key="7">
    <source>
        <dbReference type="EMBL" id="EMD31435.1"/>
    </source>
</evidence>
<dbReference type="PANTHER" id="PTHR45649">
    <property type="entry name" value="AMINO-ACID PERMEASE BAT1"/>
    <property type="match status" value="1"/>
</dbReference>